<feature type="chain" id="PRO_5046414109" description="Lipoprotein" evidence="1">
    <location>
        <begin position="25"/>
        <end position="198"/>
    </location>
</feature>
<evidence type="ECO:0008006" key="4">
    <source>
        <dbReference type="Google" id="ProtNLM"/>
    </source>
</evidence>
<reference evidence="3" key="1">
    <citation type="journal article" date="2019" name="Int. J. Syst. Evol. Microbiol.">
        <title>The Global Catalogue of Microorganisms (GCM) 10K type strain sequencing project: providing services to taxonomists for standard genome sequencing and annotation.</title>
        <authorList>
            <consortium name="The Broad Institute Genomics Platform"/>
            <consortium name="The Broad Institute Genome Sequencing Center for Infectious Disease"/>
            <person name="Wu L."/>
            <person name="Ma J."/>
        </authorList>
    </citation>
    <scope>NUCLEOTIDE SEQUENCE [LARGE SCALE GENOMIC DNA]</scope>
    <source>
        <strain evidence="3">JCM 16544</strain>
    </source>
</reference>
<dbReference type="EMBL" id="BAAAYU010000005">
    <property type="protein sequence ID" value="GAA3640427.1"/>
    <property type="molecule type" value="Genomic_DNA"/>
</dbReference>
<feature type="signal peptide" evidence="1">
    <location>
        <begin position="1"/>
        <end position="24"/>
    </location>
</feature>
<protein>
    <recommendedName>
        <fullName evidence="4">Lipoprotein</fullName>
    </recommendedName>
</protein>
<evidence type="ECO:0000313" key="3">
    <source>
        <dbReference type="Proteomes" id="UP001501697"/>
    </source>
</evidence>
<organism evidence="2 3">
    <name type="scientific">Microbacterium awajiense</name>
    <dbReference type="NCBI Taxonomy" id="415214"/>
    <lineage>
        <taxon>Bacteria</taxon>
        <taxon>Bacillati</taxon>
        <taxon>Actinomycetota</taxon>
        <taxon>Actinomycetes</taxon>
        <taxon>Micrococcales</taxon>
        <taxon>Microbacteriaceae</taxon>
        <taxon>Microbacterium</taxon>
    </lineage>
</organism>
<evidence type="ECO:0000256" key="1">
    <source>
        <dbReference type="SAM" id="SignalP"/>
    </source>
</evidence>
<keyword evidence="3" id="KW-1185">Reference proteome</keyword>
<evidence type="ECO:0000313" key="2">
    <source>
        <dbReference type="EMBL" id="GAA3640427.1"/>
    </source>
</evidence>
<dbReference type="PROSITE" id="PS51257">
    <property type="entry name" value="PROKAR_LIPOPROTEIN"/>
    <property type="match status" value="1"/>
</dbReference>
<dbReference type="RefSeq" id="WP_344739097.1">
    <property type="nucleotide sequence ID" value="NZ_BAAAYU010000005.1"/>
</dbReference>
<comment type="caution">
    <text evidence="2">The sequence shown here is derived from an EMBL/GenBank/DDBJ whole genome shotgun (WGS) entry which is preliminary data.</text>
</comment>
<proteinExistence type="predicted"/>
<keyword evidence="1" id="KW-0732">Signal</keyword>
<accession>A0ABP7ATS9</accession>
<gene>
    <name evidence="2" type="ORF">GCM10022200_25110</name>
</gene>
<sequence length="198" mass="20410">MTRSGWFATGAALALGAGMLAGCAADPEPPVTLDPPSPTPVAEAFPACLVGTWTASGEQLQPVYDAIPLELDYPQASIDPDATATISFDEAGGFTFTQDVPVDLSWEGNPASVRLTGSMTGIATAADGSELALTPVENDLEVIPADDRTGSALFAGATQETLAEWPVAASGYTCDADESTIALWTEGHRTTVAFAWAE</sequence>
<name>A0ABP7ATS9_9MICO</name>
<dbReference type="Proteomes" id="UP001501697">
    <property type="component" value="Unassembled WGS sequence"/>
</dbReference>